<dbReference type="PANTHER" id="PTHR43877">
    <property type="entry name" value="AMINOALKYLPHOSPHONATE N-ACETYLTRANSFERASE-RELATED-RELATED"/>
    <property type="match status" value="1"/>
</dbReference>
<name>A0A5M4FJB7_9ACTN</name>
<evidence type="ECO:0000313" key="6">
    <source>
        <dbReference type="Proteomes" id="UP000380867"/>
    </source>
</evidence>
<evidence type="ECO:0000313" key="5">
    <source>
        <dbReference type="EMBL" id="KAA1399853.1"/>
    </source>
</evidence>
<evidence type="ECO:0000256" key="1">
    <source>
        <dbReference type="ARBA" id="ARBA00022679"/>
    </source>
</evidence>
<keyword evidence="1" id="KW-0808">Transferase</keyword>
<feature type="compositionally biased region" description="Basic and acidic residues" evidence="3">
    <location>
        <begin position="28"/>
        <end position="45"/>
    </location>
</feature>
<keyword evidence="2" id="KW-0012">Acyltransferase</keyword>
<feature type="domain" description="N-acetyltransferase" evidence="4">
    <location>
        <begin position="164"/>
        <end position="302"/>
    </location>
</feature>
<organism evidence="5 6">
    <name type="scientific">Aeromicrobium ginsengisoli</name>
    <dbReference type="NCBI Taxonomy" id="363867"/>
    <lineage>
        <taxon>Bacteria</taxon>
        <taxon>Bacillati</taxon>
        <taxon>Actinomycetota</taxon>
        <taxon>Actinomycetes</taxon>
        <taxon>Propionibacteriales</taxon>
        <taxon>Nocardioidaceae</taxon>
        <taxon>Aeromicrobium</taxon>
    </lineage>
</organism>
<protein>
    <submittedName>
        <fullName evidence="5">GNAT family N-acetyltransferase</fullName>
    </submittedName>
</protein>
<evidence type="ECO:0000256" key="3">
    <source>
        <dbReference type="SAM" id="MobiDB-lite"/>
    </source>
</evidence>
<dbReference type="PANTHER" id="PTHR43877:SF2">
    <property type="entry name" value="AMINOALKYLPHOSPHONATE N-ACETYLTRANSFERASE-RELATED"/>
    <property type="match status" value="1"/>
</dbReference>
<proteinExistence type="predicted"/>
<dbReference type="EMBL" id="SDPQ02000001">
    <property type="protein sequence ID" value="KAA1399853.1"/>
    <property type="molecule type" value="Genomic_DNA"/>
</dbReference>
<dbReference type="Gene3D" id="3.40.630.30">
    <property type="match status" value="1"/>
</dbReference>
<feature type="region of interest" description="Disordered" evidence="3">
    <location>
        <begin position="1"/>
        <end position="116"/>
    </location>
</feature>
<dbReference type="SUPFAM" id="SSF55729">
    <property type="entry name" value="Acyl-CoA N-acyltransferases (Nat)"/>
    <property type="match status" value="1"/>
</dbReference>
<gene>
    <name evidence="5" type="ORF">ESP70_003615</name>
</gene>
<evidence type="ECO:0000256" key="2">
    <source>
        <dbReference type="ARBA" id="ARBA00023315"/>
    </source>
</evidence>
<dbReference type="InterPro" id="IPR000182">
    <property type="entry name" value="GNAT_dom"/>
</dbReference>
<dbReference type="Pfam" id="PF00583">
    <property type="entry name" value="Acetyltransf_1"/>
    <property type="match status" value="1"/>
</dbReference>
<dbReference type="InterPro" id="IPR050832">
    <property type="entry name" value="Bact_Acetyltransf"/>
</dbReference>
<accession>A0A5M4FJB7</accession>
<evidence type="ECO:0000259" key="4">
    <source>
        <dbReference type="PROSITE" id="PS51186"/>
    </source>
</evidence>
<sequence>MHETRADDDHRADREAGGPEPSRADAQVPDREVDPAAQDAEHRADQQQVEGAAEGDLAHREAVIAESSGVLGVEAGEEAHDQAAADAADQEADDRTSESRHGQLAQSLDRRGAPRVREVGHASVLRAMPPEPDHRTGAGNYAGVMTLALEPMSGDYFAAWNERLVVEYAREKVEAGLWPEEHALDLSRAEQAETLADGMATPGHDLFVGVVDGVVAGNLWLYTDPKQPVQSTYIYDIEILEPHRGRGLGRALLAAAEAWCAERGSASVRLNVFAPNATARALYDSAGYEPTSTHMMKRIPQA</sequence>
<comment type="caution">
    <text evidence="5">The sequence shown here is derived from an EMBL/GenBank/DDBJ whole genome shotgun (WGS) entry which is preliminary data.</text>
</comment>
<dbReference type="AlphaFoldDB" id="A0A5M4FJB7"/>
<dbReference type="CDD" id="cd04301">
    <property type="entry name" value="NAT_SF"/>
    <property type="match status" value="1"/>
</dbReference>
<keyword evidence="6" id="KW-1185">Reference proteome</keyword>
<reference evidence="5" key="1">
    <citation type="submission" date="2019-09" db="EMBL/GenBank/DDBJ databases">
        <authorList>
            <person name="Li J."/>
        </authorList>
    </citation>
    <scope>NUCLEOTIDE SEQUENCE [LARGE SCALE GENOMIC DNA]</scope>
    <source>
        <strain evidence="5">JCM 14732</strain>
    </source>
</reference>
<feature type="compositionally biased region" description="Basic and acidic residues" evidence="3">
    <location>
        <begin position="1"/>
        <end position="17"/>
    </location>
</feature>
<dbReference type="GO" id="GO:0016747">
    <property type="term" value="F:acyltransferase activity, transferring groups other than amino-acyl groups"/>
    <property type="evidence" value="ECO:0007669"/>
    <property type="project" value="InterPro"/>
</dbReference>
<dbReference type="InterPro" id="IPR016181">
    <property type="entry name" value="Acyl_CoA_acyltransferase"/>
</dbReference>
<dbReference type="Proteomes" id="UP000380867">
    <property type="component" value="Unassembled WGS sequence"/>
</dbReference>
<dbReference type="PROSITE" id="PS51186">
    <property type="entry name" value="GNAT"/>
    <property type="match status" value="1"/>
</dbReference>
<dbReference type="OrthoDB" id="3381976at2"/>